<dbReference type="InterPro" id="IPR000873">
    <property type="entry name" value="AMP-dep_synth/lig_dom"/>
</dbReference>
<dbReference type="Gene3D" id="1.10.1200.10">
    <property type="entry name" value="ACP-like"/>
    <property type="match status" value="2"/>
</dbReference>
<dbReference type="InterPro" id="IPR042099">
    <property type="entry name" value="ANL_N_sf"/>
</dbReference>
<dbReference type="GO" id="GO:0003824">
    <property type="term" value="F:catalytic activity"/>
    <property type="evidence" value="ECO:0007669"/>
    <property type="project" value="InterPro"/>
</dbReference>
<dbReference type="InterPro" id="IPR001242">
    <property type="entry name" value="Condensation_dom"/>
</dbReference>
<dbReference type="FunFam" id="3.40.50.980:FF:000001">
    <property type="entry name" value="Non-ribosomal peptide synthetase"/>
    <property type="match status" value="1"/>
</dbReference>
<dbReference type="FunFam" id="3.30.559.10:FF:000012">
    <property type="entry name" value="Non-ribosomal peptide synthetase"/>
    <property type="match status" value="1"/>
</dbReference>
<dbReference type="PANTHER" id="PTHR45527:SF1">
    <property type="entry name" value="FATTY ACID SYNTHASE"/>
    <property type="match status" value="1"/>
</dbReference>
<proteinExistence type="predicted"/>
<name>A0A833JDA4_9BACT</name>
<dbReference type="InterPro" id="IPR025110">
    <property type="entry name" value="AMP-bd_C"/>
</dbReference>
<dbReference type="InterPro" id="IPR009081">
    <property type="entry name" value="PP-bd_ACP"/>
</dbReference>
<organism evidence="2 3">
    <name type="scientific">Fluviispira multicolorata</name>
    <dbReference type="NCBI Taxonomy" id="2654512"/>
    <lineage>
        <taxon>Bacteria</taxon>
        <taxon>Pseudomonadati</taxon>
        <taxon>Bdellovibrionota</taxon>
        <taxon>Oligoflexia</taxon>
        <taxon>Silvanigrellales</taxon>
        <taxon>Silvanigrellaceae</taxon>
        <taxon>Fluviispira</taxon>
    </lineage>
</organism>
<dbReference type="Gene3D" id="3.40.630.30">
    <property type="match status" value="1"/>
</dbReference>
<dbReference type="GO" id="GO:0005829">
    <property type="term" value="C:cytosol"/>
    <property type="evidence" value="ECO:0007669"/>
    <property type="project" value="TreeGrafter"/>
</dbReference>
<protein>
    <submittedName>
        <fullName evidence="2">Amino acid adenylation domain-containing protein</fullName>
    </submittedName>
</protein>
<dbReference type="EMBL" id="WFLN01000010">
    <property type="protein sequence ID" value="KAB8028092.1"/>
    <property type="molecule type" value="Genomic_DNA"/>
</dbReference>
<dbReference type="Pfam" id="PF00550">
    <property type="entry name" value="PP-binding"/>
    <property type="match status" value="2"/>
</dbReference>
<dbReference type="Pfam" id="PF00501">
    <property type="entry name" value="AMP-binding"/>
    <property type="match status" value="2"/>
</dbReference>
<evidence type="ECO:0000259" key="1">
    <source>
        <dbReference type="PROSITE" id="PS50075"/>
    </source>
</evidence>
<dbReference type="Gene3D" id="3.30.300.30">
    <property type="match status" value="3"/>
</dbReference>
<dbReference type="GO" id="GO:0043041">
    <property type="term" value="P:amino acid activation for nonribosomal peptide biosynthetic process"/>
    <property type="evidence" value="ECO:0007669"/>
    <property type="project" value="TreeGrafter"/>
</dbReference>
<evidence type="ECO:0000313" key="2">
    <source>
        <dbReference type="EMBL" id="KAB8028092.1"/>
    </source>
</evidence>
<reference evidence="2 3" key="1">
    <citation type="submission" date="2019-10" db="EMBL/GenBank/DDBJ databases">
        <title>New genus of Silvanigrellaceae.</title>
        <authorList>
            <person name="Pitt A."/>
            <person name="Hahn M.W."/>
        </authorList>
    </citation>
    <scope>NUCLEOTIDE SEQUENCE [LARGE SCALE GENOMIC DNA]</scope>
    <source>
        <strain evidence="2 3">33A1-SZDP</strain>
    </source>
</reference>
<dbReference type="InterPro" id="IPR045851">
    <property type="entry name" value="AMP-bd_C_sf"/>
</dbReference>
<dbReference type="Gene3D" id="3.30.559.30">
    <property type="entry name" value="Nonribosomal peptide synthetase, condensation domain"/>
    <property type="match status" value="2"/>
</dbReference>
<dbReference type="Pfam" id="PF13193">
    <property type="entry name" value="AMP-binding_C"/>
    <property type="match status" value="1"/>
</dbReference>
<dbReference type="Gene3D" id="3.40.50.12780">
    <property type="entry name" value="N-terminal domain of ligase-like"/>
    <property type="match status" value="2"/>
</dbReference>
<dbReference type="PROSITE" id="PS50075">
    <property type="entry name" value="CARRIER"/>
    <property type="match status" value="2"/>
</dbReference>
<dbReference type="NCBIfam" id="TIGR01733">
    <property type="entry name" value="AA-adenyl-dom"/>
    <property type="match status" value="2"/>
</dbReference>
<feature type="domain" description="Carrier" evidence="1">
    <location>
        <begin position="2340"/>
        <end position="2415"/>
    </location>
</feature>
<dbReference type="GO" id="GO:0044550">
    <property type="term" value="P:secondary metabolite biosynthetic process"/>
    <property type="evidence" value="ECO:0007669"/>
    <property type="project" value="TreeGrafter"/>
</dbReference>
<comment type="caution">
    <text evidence="2">The sequence shown here is derived from an EMBL/GenBank/DDBJ whole genome shotgun (WGS) entry which is preliminary data.</text>
</comment>
<dbReference type="CDD" id="cd05930">
    <property type="entry name" value="A_NRPS"/>
    <property type="match status" value="2"/>
</dbReference>
<dbReference type="GO" id="GO:0031177">
    <property type="term" value="F:phosphopantetheine binding"/>
    <property type="evidence" value="ECO:0007669"/>
    <property type="project" value="TreeGrafter"/>
</dbReference>
<accession>A0A833JDA4</accession>
<dbReference type="Proteomes" id="UP000442694">
    <property type="component" value="Unassembled WGS sequence"/>
</dbReference>
<dbReference type="SUPFAM" id="SSF52777">
    <property type="entry name" value="CoA-dependent acyltransferases"/>
    <property type="match status" value="4"/>
</dbReference>
<dbReference type="NCBIfam" id="NF003417">
    <property type="entry name" value="PRK04813.1"/>
    <property type="match status" value="3"/>
</dbReference>
<gene>
    <name evidence="2" type="ORF">GCL57_13660</name>
</gene>
<dbReference type="RefSeq" id="WP_152213913.1">
    <property type="nucleotide sequence ID" value="NZ_WFLN01000010.1"/>
</dbReference>
<keyword evidence="3" id="KW-1185">Reference proteome</keyword>
<dbReference type="SUPFAM" id="SSF56801">
    <property type="entry name" value="Acetyl-CoA synthetase-like"/>
    <property type="match status" value="2"/>
</dbReference>
<dbReference type="InterPro" id="IPR036736">
    <property type="entry name" value="ACP-like_sf"/>
</dbReference>
<dbReference type="CDD" id="cd19531">
    <property type="entry name" value="LCL_NRPS-like"/>
    <property type="match status" value="1"/>
</dbReference>
<dbReference type="Pfam" id="PF00668">
    <property type="entry name" value="Condensation"/>
    <property type="match status" value="2"/>
</dbReference>
<dbReference type="SUPFAM" id="SSF47336">
    <property type="entry name" value="ACP-like"/>
    <property type="match status" value="2"/>
</dbReference>
<dbReference type="InterPro" id="IPR010071">
    <property type="entry name" value="AA_adenyl_dom"/>
</dbReference>
<dbReference type="Gene3D" id="3.30.559.10">
    <property type="entry name" value="Chloramphenicol acetyltransferase-like domain"/>
    <property type="match status" value="2"/>
</dbReference>
<dbReference type="PANTHER" id="PTHR45527">
    <property type="entry name" value="NONRIBOSOMAL PEPTIDE SYNTHETASE"/>
    <property type="match status" value="1"/>
</dbReference>
<dbReference type="PROSITE" id="PS00455">
    <property type="entry name" value="AMP_BINDING"/>
    <property type="match status" value="2"/>
</dbReference>
<dbReference type="InterPro" id="IPR023213">
    <property type="entry name" value="CAT-like_dom_sf"/>
</dbReference>
<sequence>MTINKSKIDSLSPQQRAELIKKLNILKNVNKNNIPLASNKIPKIDRLVNLFELSFAQKRLWFIEKLQENSALYNIPFALRLKGDLNVEALTNSFNVIIERHEALRTNFIEKEGIAYQVISSKRKIYLQIETIDELNLKQVSIEETHKPFNLENDILLRLRLLKISENDHVLLMTIHHIISDGWSTGVIINELSKIYSGILKSEEYILPELPIQYIDFSDWQKNKLKGKNLNDLISYWRNQLSDLPPILEMPTDFVRPSIQSYNGHTFAFSIEKDLETKLLNIGNKHSATLFMVTVSAFYILLMNYSKQNDITIGTTIANRNHRELENLIGFFVNTIALRMKLNNKDSFIDLLEKIRAMTLEAYENQDLPFEQLVKEIQPDRSLSHSPIFQVMFELQNAPAEELSLANLQLNIIEQELNVAKFDLTLTLQSRENDLYGILEFNTDLFTKNFMDQFIKHYVNLLKNISMNQELKIDSYDILNDFEKNSLINSFNLTDKKFPLSKCVHELFEEQVNKTPNRIAASCDGLDLTYIDLHEKSNQFAHYLRSVGTHVEDKIALYLDRGFNYLVSMLGVLKSGAAFVPLDPTPKDKRAFEIVEQCCPQFIITSKRHFESANKIFNSTNKIIKVEDSFNDNYSNKTPKNVTIPSGLAYLIFTSGSTGKPKGAMLEHKGMVNHLFGKITDLKMDQDDVVGQIAVQTFDVSIWQFICPLLIGGRTAIFTGDSAWEPKLLIEKIKEEKVTILESVPSHTKVILDEQEINEKFQLNPLRIYITNGEPLTLEQCQRWFKFNPNIILVNAYGATECSDDSHHLHIAIPPQTLMPYMPVKQPLPNQQTFILNEGLEPVPIGVRGEIYFGGCGVGRGYLNDPQKTAISFLPNPFSKFLGERLYKTGDIARRHVDGSIEFLGRSDFQVKIRGFRIEIGEIEARLSEHHNIASCVVLANKNKLNNNYNLIAYIIPKYFPAPTQSDIRQYCVLNLVEYMVPESYIIMDDFPLSSNGKVDRKKLPTPTDQDFINESVYVAPRNSLEVKITEVWSKVLGKEKIGIFDNFFKMGGHSLLAAEAVIKLQKELNSKIELKKLFEFSTIETLANSIQNDHKEFEMIETASVKSYPLKEQYDLAPCQIPEWYSYQIDRLSPVYNISFNDLFFKNLNVDVFIKAWQNILDRHTNFRIYFDYVDGKPVQKLKSKFILHKNKILLDYTHIHDEEIDTIANNLACEYSNKAFDFENGPLFVLNIVEYPNKTFQLLFVIHHIIWDETSTINLFKELSTIYNALLKEEVPELPELKLNYFDYSQWINESIQLGYFDKHKKYWLEEFKDMPPALNLPNDFPRPSMQTYNGNSISTWLPRNSIRNLNSFIEKNNVTLFMFMMSIIDLYFFRITGQKNIVIGSPIAGRDHDDFKSILGLFATPMPIRCKINESMTFENLLSHIKEQSLLAFEHHYYPCNLVIEELNHVKDLSRPKLFSVMYGVQNNKTQAYEATQFQGAERFFKNLYGAEANAARFDLTLVVDQWGSDIAFNCIYNTDIFKKNTIDRMLEDMAFIVDEVIKNSSLQLTQYSIFSEKKKNYLINEINDTDKIYEKYQIVQLLEKQLTQAPNSIAISDEKETFTYKKLHESANQLANFLKERGVKAEDSVALVLPASIHMVVSILAILKLSAHYVPISAENPLSRTETILEHANVKFLIHDNVFSQDNLLFKGETLNLNILKDEIDKFSSEFIYKKIDHDLIIYIIYTSGTTGIPKGIPIQNDGLINLILDTQRRYNLSHSDKVLMLTPYTFDASILDIFWTLSFGGELVFPSLENHKDPYAISKTIFEKQISIFQCVPIMLEALIETKFNSDSLRLVISGGAQLTKIIRDRFFEQYNCQLMNHYGPTEITVDASYFDCSQSFYGQVVPIGKPIGNVKIFIFDPYLNLVPQGVVGEIYISSPGLTKGYLNDFEKSKQTFIEKSIDGKLYRLYRSGDLGKIADDGNIYYLGRTDKQVKVRGNRVELEEITGALLKIPYIKNSIVKICAEDILSAYIEIKDEINKIKINESIYRMFTLAQRPELLKNLNIIHSSSWPKYFEGSDILMKIWPKIYSEFSEFQTFIVDGKDEIAAVGNSIPIYWDGTIADLPNGWDYALENAFKETKNKPNTLFILAGIVTESFQSKGLSSEILKIFKSIAKANKLQRILVAVRPTGKAQFPEVNFTDWCSTRREDGQLLDNWLRMHERIGGKILKIDLKSQYIKAKISDWESWTNTPIMNSGLVHLPETLQAAEVDFSDDSVTYYDPAVWVEHFFENQDDVLWPNIDGRIIKQLLNQILPSYMIPDQYIFLAEMPLFESGKINENALPSYLIKKSFNLEPAKTIMQKEILEIWKKVLKMDSIGISDDFFDLGGQSLKVIQMLSLLSNKYHIKIPLCNFYKVPTVLGLEKMISENEVGKELICEYKLK</sequence>
<evidence type="ECO:0000313" key="3">
    <source>
        <dbReference type="Proteomes" id="UP000442694"/>
    </source>
</evidence>
<dbReference type="InterPro" id="IPR020845">
    <property type="entry name" value="AMP-binding_CS"/>
</dbReference>
<feature type="domain" description="Carrier" evidence="1">
    <location>
        <begin position="1020"/>
        <end position="1095"/>
    </location>
</feature>